<dbReference type="AlphaFoldDB" id="A0AAV4ANZ7"/>
<evidence type="ECO:0000313" key="2">
    <source>
        <dbReference type="EMBL" id="GFO09891.1"/>
    </source>
</evidence>
<keyword evidence="3" id="KW-1185">Reference proteome</keyword>
<reference evidence="2 3" key="1">
    <citation type="journal article" date="2021" name="Elife">
        <title>Chloroplast acquisition without the gene transfer in kleptoplastic sea slugs, Plakobranchus ocellatus.</title>
        <authorList>
            <person name="Maeda T."/>
            <person name="Takahashi S."/>
            <person name="Yoshida T."/>
            <person name="Shimamura S."/>
            <person name="Takaki Y."/>
            <person name="Nagai Y."/>
            <person name="Toyoda A."/>
            <person name="Suzuki Y."/>
            <person name="Arimoto A."/>
            <person name="Ishii H."/>
            <person name="Satoh N."/>
            <person name="Nishiyama T."/>
            <person name="Hasebe M."/>
            <person name="Maruyama T."/>
            <person name="Minagawa J."/>
            <person name="Obokata J."/>
            <person name="Shigenobu S."/>
        </authorList>
    </citation>
    <scope>NUCLEOTIDE SEQUENCE [LARGE SCALE GENOMIC DNA]</scope>
</reference>
<protein>
    <submittedName>
        <fullName evidence="2">Uncharacterized protein</fullName>
    </submittedName>
</protein>
<dbReference type="EMBL" id="BLXT01004129">
    <property type="protein sequence ID" value="GFO09891.1"/>
    <property type="molecule type" value="Genomic_DNA"/>
</dbReference>
<evidence type="ECO:0000313" key="3">
    <source>
        <dbReference type="Proteomes" id="UP000735302"/>
    </source>
</evidence>
<feature type="region of interest" description="Disordered" evidence="1">
    <location>
        <begin position="27"/>
        <end position="46"/>
    </location>
</feature>
<name>A0AAV4ANZ7_9GAST</name>
<sequence>MKTALLQERLLPPQACDRQHVCPRRVSPQQDLRLSGPPLGQCTGGGAQTYDRGIPADLIVDSLATMPPTPPIDIQIL</sequence>
<evidence type="ECO:0000256" key="1">
    <source>
        <dbReference type="SAM" id="MobiDB-lite"/>
    </source>
</evidence>
<organism evidence="2 3">
    <name type="scientific">Plakobranchus ocellatus</name>
    <dbReference type="NCBI Taxonomy" id="259542"/>
    <lineage>
        <taxon>Eukaryota</taxon>
        <taxon>Metazoa</taxon>
        <taxon>Spiralia</taxon>
        <taxon>Lophotrochozoa</taxon>
        <taxon>Mollusca</taxon>
        <taxon>Gastropoda</taxon>
        <taxon>Heterobranchia</taxon>
        <taxon>Euthyneura</taxon>
        <taxon>Panpulmonata</taxon>
        <taxon>Sacoglossa</taxon>
        <taxon>Placobranchoidea</taxon>
        <taxon>Plakobranchidae</taxon>
        <taxon>Plakobranchus</taxon>
    </lineage>
</organism>
<accession>A0AAV4ANZ7</accession>
<comment type="caution">
    <text evidence="2">The sequence shown here is derived from an EMBL/GenBank/DDBJ whole genome shotgun (WGS) entry which is preliminary data.</text>
</comment>
<dbReference type="Proteomes" id="UP000735302">
    <property type="component" value="Unassembled WGS sequence"/>
</dbReference>
<gene>
    <name evidence="2" type="ORF">PoB_003639600</name>
</gene>
<proteinExistence type="predicted"/>